<reference evidence="2" key="1">
    <citation type="submission" date="2022-10" db="EMBL/GenBank/DDBJ databases">
        <title>Culturing micro-colonial fungi from biological soil crusts in the Mojave desert and describing Neophaeococcomyces mojavensis, and introducing the new genera and species Taxawa tesnikishii.</title>
        <authorList>
            <person name="Kurbessoian T."/>
            <person name="Stajich J.E."/>
        </authorList>
    </citation>
    <scope>NUCLEOTIDE SEQUENCE</scope>
    <source>
        <strain evidence="2">TK_35</strain>
    </source>
</reference>
<dbReference type="GO" id="GO:0005739">
    <property type="term" value="C:mitochondrion"/>
    <property type="evidence" value="ECO:0007669"/>
    <property type="project" value="TreeGrafter"/>
</dbReference>
<sequence length="537" mass="61945">MEPSRELFEYTSGRWLYNESLRLSERRLIFNVSELKRAAARCVHKPESEVSQFFKLAEGGFNQVFQITMEDGTDVVARLPYASTQPHRLALASEVATLDLVRAAGIPVPKVLEYSIDAGNPVGAEYMIMEKLPGRPIGDMWFDLTEDQRLKIVSEIVQAELKLSRIDLPAYGSIYYECDLPPDTSRASGMMPVPFDGRKLCIGPHTSLRWWYKERESLDIDRGPHRSPLELLSCVAAKELSWLKAFGRPRLPFERAYRECMNYKKSRPEEHIESLRNYLKIAPYLVPKEAKFHRPILRHPDLQPNNIFVSENLDIVGIIDWQHCSVLPQFLAAGIPNYMQNYHDEVSLNFLPPKLPENLADMDDDERSEALEKFRRRHLHFFYLGFTQRLNGAHFEVLDRRTDLLTRKIFSHAGEPWEGNNIPLKADLIHVTRVWQLLMEENGSSGPTIPRCPIAFTEPDVHRTINILQQQEDIDTQLDNIRSAIGIGTDGWTSKEEYRGAVERARLIKTQGVDGLDTEEEKEMTLKHWPFDDFDEE</sequence>
<dbReference type="InterPro" id="IPR051035">
    <property type="entry name" value="Mito_inheritance_9"/>
</dbReference>
<feature type="domain" description="Aminoglycoside phosphotransferase" evidence="1">
    <location>
        <begin position="58"/>
        <end position="326"/>
    </location>
</feature>
<dbReference type="Gene3D" id="3.30.200.20">
    <property type="entry name" value="Phosphorylase Kinase, domain 1"/>
    <property type="match status" value="1"/>
</dbReference>
<protein>
    <recommendedName>
        <fullName evidence="1">Aminoglycoside phosphotransferase domain-containing protein</fullName>
    </recommendedName>
</protein>
<gene>
    <name evidence="2" type="ORF">H2204_005673</name>
</gene>
<keyword evidence="3" id="KW-1185">Reference proteome</keyword>
<name>A0AA38Y532_9EURO</name>
<comment type="caution">
    <text evidence="2">The sequence shown here is derived from an EMBL/GenBank/DDBJ whole genome shotgun (WGS) entry which is preliminary data.</text>
</comment>
<organism evidence="2 3">
    <name type="scientific">Knufia peltigerae</name>
    <dbReference type="NCBI Taxonomy" id="1002370"/>
    <lineage>
        <taxon>Eukaryota</taxon>
        <taxon>Fungi</taxon>
        <taxon>Dikarya</taxon>
        <taxon>Ascomycota</taxon>
        <taxon>Pezizomycotina</taxon>
        <taxon>Eurotiomycetes</taxon>
        <taxon>Chaetothyriomycetidae</taxon>
        <taxon>Chaetothyriales</taxon>
        <taxon>Trichomeriaceae</taxon>
        <taxon>Knufia</taxon>
    </lineage>
</organism>
<evidence type="ECO:0000313" key="3">
    <source>
        <dbReference type="Proteomes" id="UP001172681"/>
    </source>
</evidence>
<dbReference type="AlphaFoldDB" id="A0AA38Y532"/>
<dbReference type="Proteomes" id="UP001172681">
    <property type="component" value="Unassembled WGS sequence"/>
</dbReference>
<dbReference type="PANTHER" id="PTHR36091">
    <property type="entry name" value="ALTERED INHERITANCE OF MITOCHONDRIA PROTEIN 9, MITOCHONDRIAL"/>
    <property type="match status" value="1"/>
</dbReference>
<accession>A0AA38Y532</accession>
<dbReference type="Gene3D" id="3.90.1200.10">
    <property type="match status" value="1"/>
</dbReference>
<dbReference type="InterPro" id="IPR011009">
    <property type="entry name" value="Kinase-like_dom_sf"/>
</dbReference>
<dbReference type="EMBL" id="JAPDRN010000032">
    <property type="protein sequence ID" value="KAJ9635713.1"/>
    <property type="molecule type" value="Genomic_DNA"/>
</dbReference>
<dbReference type="SUPFAM" id="SSF56112">
    <property type="entry name" value="Protein kinase-like (PK-like)"/>
    <property type="match status" value="1"/>
</dbReference>
<dbReference type="InterPro" id="IPR002575">
    <property type="entry name" value="Aminoglycoside_PTrfase"/>
</dbReference>
<dbReference type="Pfam" id="PF01636">
    <property type="entry name" value="APH"/>
    <property type="match status" value="1"/>
</dbReference>
<evidence type="ECO:0000313" key="2">
    <source>
        <dbReference type="EMBL" id="KAJ9635713.1"/>
    </source>
</evidence>
<proteinExistence type="predicted"/>
<dbReference type="PANTHER" id="PTHR36091:SF2">
    <property type="entry name" value="AMINOGLYCOSIDE PHOSPHOTRANSFERASE DOMAIN-CONTAINING PROTEIN"/>
    <property type="match status" value="1"/>
</dbReference>
<evidence type="ECO:0000259" key="1">
    <source>
        <dbReference type="Pfam" id="PF01636"/>
    </source>
</evidence>